<gene>
    <name evidence="2" type="ORF">C9374_000798</name>
</gene>
<dbReference type="GeneID" id="68093254"/>
<dbReference type="RefSeq" id="XP_044551940.1">
    <property type="nucleotide sequence ID" value="XM_044698004.1"/>
</dbReference>
<dbReference type="EMBL" id="PYSW02000011">
    <property type="protein sequence ID" value="KAG2387948.1"/>
    <property type="molecule type" value="Genomic_DNA"/>
</dbReference>
<evidence type="ECO:0000313" key="2">
    <source>
        <dbReference type="EMBL" id="KAG2387948.1"/>
    </source>
</evidence>
<reference evidence="2 3" key="1">
    <citation type="journal article" date="2018" name="BMC Genomics">
        <title>The genome of Naegleria lovaniensis, the basis for a comparative approach to unravel pathogenicity factors of the human pathogenic amoeba N. fowleri.</title>
        <authorList>
            <person name="Liechti N."/>
            <person name="Schurch N."/>
            <person name="Bruggmann R."/>
            <person name="Wittwer M."/>
        </authorList>
    </citation>
    <scope>NUCLEOTIDE SEQUENCE [LARGE SCALE GENOMIC DNA]</scope>
    <source>
        <strain evidence="2 3">ATCC 30569</strain>
    </source>
</reference>
<feature type="domain" description="N-acetyltransferase" evidence="1">
    <location>
        <begin position="266"/>
        <end position="435"/>
    </location>
</feature>
<dbReference type="AlphaFoldDB" id="A0AA88GX23"/>
<dbReference type="InterPro" id="IPR039143">
    <property type="entry name" value="GNPNAT1-like"/>
</dbReference>
<dbReference type="Gene3D" id="3.40.630.30">
    <property type="match status" value="1"/>
</dbReference>
<dbReference type="GO" id="GO:0008080">
    <property type="term" value="F:N-acetyltransferase activity"/>
    <property type="evidence" value="ECO:0007669"/>
    <property type="project" value="TreeGrafter"/>
</dbReference>
<dbReference type="InterPro" id="IPR016181">
    <property type="entry name" value="Acyl_CoA_acyltransferase"/>
</dbReference>
<evidence type="ECO:0000259" key="1">
    <source>
        <dbReference type="PROSITE" id="PS51186"/>
    </source>
</evidence>
<proteinExistence type="predicted"/>
<name>A0AA88GX23_NAELO</name>
<dbReference type="PANTHER" id="PTHR13355">
    <property type="entry name" value="GLUCOSAMINE 6-PHOSPHATE N-ACETYLTRANSFERASE"/>
    <property type="match status" value="1"/>
</dbReference>
<protein>
    <recommendedName>
        <fullName evidence="1">N-acetyltransferase domain-containing protein</fullName>
    </recommendedName>
</protein>
<dbReference type="PROSITE" id="PS51186">
    <property type="entry name" value="GNAT"/>
    <property type="match status" value="1"/>
</dbReference>
<dbReference type="InterPro" id="IPR000182">
    <property type="entry name" value="GNAT_dom"/>
</dbReference>
<keyword evidence="3" id="KW-1185">Reference proteome</keyword>
<sequence length="435" mass="50293">MLSNEDDRLMIVEAIWDYNEFFQQRFHGAITHKRTDLETMNCPRSCLHDQTMELNSNDENADDKQARQQQNLAISELFFYAYSHKYIRTQLKESLSTISSFGDNPICNSCADDNETSNASKQEIEREVHRIFTHQDSFTLPLLEKVVKSNKIVCMFLPIFNTNSVLFNECFIERLKANYSTIFDIYCTRETGMVYMMKDSNLIERNNQNQQEMLHDCNSFYRQQLKMMKENYEWRVIEDHNVSASVCNNDKKTTNFRVFAQISPQLILKTATDSFNDFCHFYSIAAEFATGMYLTESSIKALSRVYSNQIEKERRGEFPVISDHVIIIENGKAASIGMIVYSKALNERLQNNGIATSNDHHDYASIYSIATREKFRGKGYATMIVITLLELAKRRGYTKVILHASEQGCGLYSKLGFEKKMQIDVCSVALLSTEK</sequence>
<dbReference type="Proteomes" id="UP000816034">
    <property type="component" value="Unassembled WGS sequence"/>
</dbReference>
<accession>A0AA88GX23</accession>
<dbReference type="CDD" id="cd04301">
    <property type="entry name" value="NAT_SF"/>
    <property type="match status" value="1"/>
</dbReference>
<comment type="caution">
    <text evidence="2">The sequence shown here is derived from an EMBL/GenBank/DDBJ whole genome shotgun (WGS) entry which is preliminary data.</text>
</comment>
<dbReference type="SUPFAM" id="SSF55729">
    <property type="entry name" value="Acyl-CoA N-acyltransferases (Nat)"/>
    <property type="match status" value="1"/>
</dbReference>
<evidence type="ECO:0000313" key="3">
    <source>
        <dbReference type="Proteomes" id="UP000816034"/>
    </source>
</evidence>
<organism evidence="2 3">
    <name type="scientific">Naegleria lovaniensis</name>
    <name type="common">Amoeba</name>
    <dbReference type="NCBI Taxonomy" id="51637"/>
    <lineage>
        <taxon>Eukaryota</taxon>
        <taxon>Discoba</taxon>
        <taxon>Heterolobosea</taxon>
        <taxon>Tetramitia</taxon>
        <taxon>Eutetramitia</taxon>
        <taxon>Vahlkampfiidae</taxon>
        <taxon>Naegleria</taxon>
    </lineage>
</organism>
<dbReference type="Pfam" id="PF00583">
    <property type="entry name" value="Acetyltransf_1"/>
    <property type="match status" value="1"/>
</dbReference>
<dbReference type="PANTHER" id="PTHR13355:SF15">
    <property type="entry name" value="GCN5-RELATED N-ACETYLTRANSFERASE 3, CHLOROPLASTIC"/>
    <property type="match status" value="1"/>
</dbReference>